<accession>A0A4Y2N8M5</accession>
<gene>
    <name evidence="1" type="ORF">AVEN_139674_1</name>
</gene>
<name>A0A4Y2N8M5_ARAVE</name>
<protein>
    <submittedName>
        <fullName evidence="1">Uncharacterized protein</fullName>
    </submittedName>
</protein>
<evidence type="ECO:0000313" key="2">
    <source>
        <dbReference type="Proteomes" id="UP000499080"/>
    </source>
</evidence>
<reference evidence="1 2" key="1">
    <citation type="journal article" date="2019" name="Sci. Rep.">
        <title>Orb-weaving spider Araneus ventricosus genome elucidates the spidroin gene catalogue.</title>
        <authorList>
            <person name="Kono N."/>
            <person name="Nakamura H."/>
            <person name="Ohtoshi R."/>
            <person name="Moran D.A.P."/>
            <person name="Shinohara A."/>
            <person name="Yoshida Y."/>
            <person name="Fujiwara M."/>
            <person name="Mori M."/>
            <person name="Tomita M."/>
            <person name="Arakawa K."/>
        </authorList>
    </citation>
    <scope>NUCLEOTIDE SEQUENCE [LARGE SCALE GENOMIC DNA]</scope>
</reference>
<keyword evidence="2" id="KW-1185">Reference proteome</keyword>
<sequence length="140" mass="15943">MFSIVHALPFEMLLNIAKQATPLLSQEAKCDFDVEVKLVNFHIYYKGNRPSWSSYDEAVSKSSAKKLQSSFPNELRLYLQQHFPPRGRVMYAGFIIYSPKIFIFGQKFCGFRKIGLLSSLNDIVADESTQGSTKLPKEVL</sequence>
<dbReference type="Proteomes" id="UP000499080">
    <property type="component" value="Unassembled WGS sequence"/>
</dbReference>
<dbReference type="EMBL" id="BGPR01008738">
    <property type="protein sequence ID" value="GBN35715.1"/>
    <property type="molecule type" value="Genomic_DNA"/>
</dbReference>
<organism evidence="1 2">
    <name type="scientific">Araneus ventricosus</name>
    <name type="common">Orbweaver spider</name>
    <name type="synonym">Epeira ventricosa</name>
    <dbReference type="NCBI Taxonomy" id="182803"/>
    <lineage>
        <taxon>Eukaryota</taxon>
        <taxon>Metazoa</taxon>
        <taxon>Ecdysozoa</taxon>
        <taxon>Arthropoda</taxon>
        <taxon>Chelicerata</taxon>
        <taxon>Arachnida</taxon>
        <taxon>Araneae</taxon>
        <taxon>Araneomorphae</taxon>
        <taxon>Entelegynae</taxon>
        <taxon>Araneoidea</taxon>
        <taxon>Araneidae</taxon>
        <taxon>Araneus</taxon>
    </lineage>
</organism>
<comment type="caution">
    <text evidence="1">The sequence shown here is derived from an EMBL/GenBank/DDBJ whole genome shotgun (WGS) entry which is preliminary data.</text>
</comment>
<dbReference type="AlphaFoldDB" id="A0A4Y2N8M5"/>
<proteinExistence type="predicted"/>
<evidence type="ECO:0000313" key="1">
    <source>
        <dbReference type="EMBL" id="GBN35715.1"/>
    </source>
</evidence>